<sequence length="210" mass="21495">MARLEEYGAVVLAAGFSRRLPGENKLLKAYRGRPLLANVLEAVANLGLGDVVVVTGDDREGVAVLAQGAGLRRVENADAASGMGSSIAAGARALREGLAGVFVVLGDMPEVTAEDYARLATAHEQRPARICVPVWDGRRGHPVLFGAGYLADLAALTGDVGARGILRKAADVVSVPAASAGVLVDLDTEADFAAPSPDGPAENDRDASGD</sequence>
<dbReference type="PANTHER" id="PTHR43777:SF1">
    <property type="entry name" value="MOLYBDENUM COFACTOR CYTIDYLYLTRANSFERASE"/>
    <property type="match status" value="1"/>
</dbReference>
<keyword evidence="4" id="KW-0808">Transferase</keyword>
<accession>A0A397Q494</accession>
<dbReference type="SUPFAM" id="SSF53448">
    <property type="entry name" value="Nucleotide-diphospho-sugar transferases"/>
    <property type="match status" value="1"/>
</dbReference>
<feature type="region of interest" description="Disordered" evidence="2">
    <location>
        <begin position="191"/>
        <end position="210"/>
    </location>
</feature>
<reference evidence="4 5" key="1">
    <citation type="submission" date="2018-08" db="EMBL/GenBank/DDBJ databases">
        <title>Genomic Encyclopedia of Archaeal and Bacterial Type Strains, Phase II (KMG-II): from individual species to whole genera.</title>
        <authorList>
            <person name="Goeker M."/>
        </authorList>
    </citation>
    <scope>NUCLEOTIDE SEQUENCE [LARGE SCALE GENOMIC DNA]</scope>
    <source>
        <strain evidence="4 5">DSM 5002</strain>
    </source>
</reference>
<dbReference type="InterPro" id="IPR029044">
    <property type="entry name" value="Nucleotide-diphossugar_trans"/>
</dbReference>
<dbReference type="Pfam" id="PF12804">
    <property type="entry name" value="NTP_transf_3"/>
    <property type="match status" value="1"/>
</dbReference>
<evidence type="ECO:0000256" key="2">
    <source>
        <dbReference type="SAM" id="MobiDB-lite"/>
    </source>
</evidence>
<dbReference type="AlphaFoldDB" id="A0A397Q494"/>
<gene>
    <name evidence="4" type="ORF">BXY53_0829</name>
</gene>
<comment type="caution">
    <text evidence="4">The sequence shown here is derived from an EMBL/GenBank/DDBJ whole genome shotgun (WGS) entry which is preliminary data.</text>
</comment>
<evidence type="ECO:0000259" key="3">
    <source>
        <dbReference type="Pfam" id="PF12804"/>
    </source>
</evidence>
<proteinExistence type="predicted"/>
<dbReference type="InterPro" id="IPR025877">
    <property type="entry name" value="MobA-like_NTP_Trfase"/>
</dbReference>
<dbReference type="Proteomes" id="UP000266273">
    <property type="component" value="Unassembled WGS sequence"/>
</dbReference>
<feature type="domain" description="MobA-like NTP transferase" evidence="3">
    <location>
        <begin position="9"/>
        <end position="170"/>
    </location>
</feature>
<evidence type="ECO:0000313" key="4">
    <source>
        <dbReference type="EMBL" id="RIA55753.1"/>
    </source>
</evidence>
<protein>
    <submittedName>
        <fullName evidence="4">Molybdenum cofactor cytidylyltransferase</fullName>
    </submittedName>
</protein>
<dbReference type="GO" id="GO:0016779">
    <property type="term" value="F:nucleotidyltransferase activity"/>
    <property type="evidence" value="ECO:0007669"/>
    <property type="project" value="UniProtKB-KW"/>
</dbReference>
<evidence type="ECO:0000256" key="1">
    <source>
        <dbReference type="ARBA" id="ARBA00022842"/>
    </source>
</evidence>
<keyword evidence="5" id="KW-1185">Reference proteome</keyword>
<dbReference type="PANTHER" id="PTHR43777">
    <property type="entry name" value="MOLYBDENUM COFACTOR CYTIDYLYLTRANSFERASE"/>
    <property type="match status" value="1"/>
</dbReference>
<dbReference type="RefSeq" id="WP_210209140.1">
    <property type="nucleotide sequence ID" value="NZ_QXDF01000001.1"/>
</dbReference>
<dbReference type="EMBL" id="QXDF01000001">
    <property type="protein sequence ID" value="RIA55753.1"/>
    <property type="molecule type" value="Genomic_DNA"/>
</dbReference>
<dbReference type="CDD" id="cd04182">
    <property type="entry name" value="GT_2_like_f"/>
    <property type="match status" value="1"/>
</dbReference>
<dbReference type="Gene3D" id="3.90.550.10">
    <property type="entry name" value="Spore Coat Polysaccharide Biosynthesis Protein SpsA, Chain A"/>
    <property type="match status" value="1"/>
</dbReference>
<organism evidence="4 5">
    <name type="scientific">Dichotomicrobium thermohalophilum</name>
    <dbReference type="NCBI Taxonomy" id="933063"/>
    <lineage>
        <taxon>Bacteria</taxon>
        <taxon>Pseudomonadati</taxon>
        <taxon>Pseudomonadota</taxon>
        <taxon>Alphaproteobacteria</taxon>
        <taxon>Hyphomicrobiales</taxon>
        <taxon>Hyphomicrobiaceae</taxon>
        <taxon>Dichotomicrobium</taxon>
    </lineage>
</organism>
<keyword evidence="4" id="KW-0548">Nucleotidyltransferase</keyword>
<evidence type="ECO:0000313" key="5">
    <source>
        <dbReference type="Proteomes" id="UP000266273"/>
    </source>
</evidence>
<name>A0A397Q494_9HYPH</name>
<keyword evidence="1" id="KW-0460">Magnesium</keyword>